<dbReference type="SUPFAM" id="SSF51735">
    <property type="entry name" value="NAD(P)-binding Rossmann-fold domains"/>
    <property type="match status" value="1"/>
</dbReference>
<keyword evidence="4" id="KW-1185">Reference proteome</keyword>
<dbReference type="EMBL" id="ML994634">
    <property type="protein sequence ID" value="KAF2185297.1"/>
    <property type="molecule type" value="Genomic_DNA"/>
</dbReference>
<dbReference type="PANTHER" id="PTHR24320">
    <property type="entry name" value="RETINOL DEHYDROGENASE"/>
    <property type="match status" value="1"/>
</dbReference>
<dbReference type="PANTHER" id="PTHR24320:SF272">
    <property type="entry name" value="NAD(P)-BINDING ROSSMANN-FOLD SUPERFAMILY PROTEIN"/>
    <property type="match status" value="1"/>
</dbReference>
<evidence type="ECO:0000256" key="2">
    <source>
        <dbReference type="ARBA" id="ARBA00023002"/>
    </source>
</evidence>
<organism evidence="3 4">
    <name type="scientific">Zopfia rhizophila CBS 207.26</name>
    <dbReference type="NCBI Taxonomy" id="1314779"/>
    <lineage>
        <taxon>Eukaryota</taxon>
        <taxon>Fungi</taxon>
        <taxon>Dikarya</taxon>
        <taxon>Ascomycota</taxon>
        <taxon>Pezizomycotina</taxon>
        <taxon>Dothideomycetes</taxon>
        <taxon>Dothideomycetes incertae sedis</taxon>
        <taxon>Zopfiaceae</taxon>
        <taxon>Zopfia</taxon>
    </lineage>
</organism>
<evidence type="ECO:0000313" key="3">
    <source>
        <dbReference type="EMBL" id="KAF2185297.1"/>
    </source>
</evidence>
<gene>
    <name evidence="3" type="ORF">K469DRAFT_739020</name>
</gene>
<reference evidence="3" key="1">
    <citation type="journal article" date="2020" name="Stud. Mycol.">
        <title>101 Dothideomycetes genomes: a test case for predicting lifestyles and emergence of pathogens.</title>
        <authorList>
            <person name="Haridas S."/>
            <person name="Albert R."/>
            <person name="Binder M."/>
            <person name="Bloem J."/>
            <person name="Labutti K."/>
            <person name="Salamov A."/>
            <person name="Andreopoulos B."/>
            <person name="Baker S."/>
            <person name="Barry K."/>
            <person name="Bills G."/>
            <person name="Bluhm B."/>
            <person name="Cannon C."/>
            <person name="Castanera R."/>
            <person name="Culley D."/>
            <person name="Daum C."/>
            <person name="Ezra D."/>
            <person name="Gonzalez J."/>
            <person name="Henrissat B."/>
            <person name="Kuo A."/>
            <person name="Liang C."/>
            <person name="Lipzen A."/>
            <person name="Lutzoni F."/>
            <person name="Magnuson J."/>
            <person name="Mondo S."/>
            <person name="Nolan M."/>
            <person name="Ohm R."/>
            <person name="Pangilinan J."/>
            <person name="Park H.-J."/>
            <person name="Ramirez L."/>
            <person name="Alfaro M."/>
            <person name="Sun H."/>
            <person name="Tritt A."/>
            <person name="Yoshinaga Y."/>
            <person name="Zwiers L.-H."/>
            <person name="Turgeon B."/>
            <person name="Goodwin S."/>
            <person name="Spatafora J."/>
            <person name="Crous P."/>
            <person name="Grigoriev I."/>
        </authorList>
    </citation>
    <scope>NUCLEOTIDE SEQUENCE</scope>
    <source>
        <strain evidence="3">CBS 207.26</strain>
    </source>
</reference>
<dbReference type="InterPro" id="IPR036291">
    <property type="entry name" value="NAD(P)-bd_dom_sf"/>
</dbReference>
<name>A0A6A6E035_9PEZI</name>
<evidence type="ECO:0000256" key="1">
    <source>
        <dbReference type="ARBA" id="ARBA00006484"/>
    </source>
</evidence>
<dbReference type="GO" id="GO:0016491">
    <property type="term" value="F:oxidoreductase activity"/>
    <property type="evidence" value="ECO:0007669"/>
    <property type="project" value="UniProtKB-KW"/>
</dbReference>
<dbReference type="OrthoDB" id="191139at2759"/>
<dbReference type="Gene3D" id="3.40.50.720">
    <property type="entry name" value="NAD(P)-binding Rossmann-like Domain"/>
    <property type="match status" value="1"/>
</dbReference>
<protein>
    <recommendedName>
        <fullName evidence="5">NAD(P)-binding protein</fullName>
    </recommendedName>
</protein>
<keyword evidence="2" id="KW-0560">Oxidoreductase</keyword>
<evidence type="ECO:0000313" key="4">
    <source>
        <dbReference type="Proteomes" id="UP000800200"/>
    </source>
</evidence>
<comment type="similarity">
    <text evidence="1">Belongs to the short-chain dehydrogenases/reductases (SDR) family.</text>
</comment>
<proteinExistence type="inferred from homology"/>
<accession>A0A6A6E035</accession>
<dbReference type="AlphaFoldDB" id="A0A6A6E035"/>
<dbReference type="Proteomes" id="UP000800200">
    <property type="component" value="Unassembled WGS sequence"/>
</dbReference>
<sequence length="253" mass="27738">MRRRDTSSIIKDINLGGHFTSIFRHHPKHPASALTRKVILITGAHIYATVRDLSKGLKSLTDILEPGKLDLLHLDLNSPSVRKCTSEFLALSSTPKLNIVISSAGVTATPEGRFNSRVVNVSRTGHRYSQIHFDHLNLEGEYEPNIAYGQSKLANIYIANDIDRCYGSPGIWVGSGLQKHIPEIVEQWKATSGVAEVLKSPAQGATTTGKGGKYLEECQVSPPCKGGSSFRILGYEKYVYDQEESGAPMEGFQ</sequence>
<evidence type="ECO:0008006" key="5">
    <source>
        <dbReference type="Google" id="ProtNLM"/>
    </source>
</evidence>